<reference evidence="2 3" key="1">
    <citation type="submission" date="2020-07" db="EMBL/GenBank/DDBJ databases">
        <title>Sequencing the genomes of 1000 actinobacteria strains.</title>
        <authorList>
            <person name="Klenk H.-P."/>
        </authorList>
    </citation>
    <scope>NUCLEOTIDE SEQUENCE [LARGE SCALE GENOMIC DNA]</scope>
    <source>
        <strain evidence="2 3">DSM 21349</strain>
    </source>
</reference>
<name>A0A7W3PA17_9ACTN</name>
<dbReference type="InterPro" id="IPR016181">
    <property type="entry name" value="Acyl_CoA_acyltransferase"/>
</dbReference>
<accession>A0A7W3PA17</accession>
<dbReference type="RefSeq" id="WP_182539720.1">
    <property type="nucleotide sequence ID" value="NZ_JACGXA010000001.1"/>
</dbReference>
<dbReference type="Gene3D" id="3.40.630.30">
    <property type="match status" value="1"/>
</dbReference>
<evidence type="ECO:0000259" key="1">
    <source>
        <dbReference type="PROSITE" id="PS51186"/>
    </source>
</evidence>
<organism evidence="2 3">
    <name type="scientific">Nocardioides ginsengisegetis</name>
    <dbReference type="NCBI Taxonomy" id="661491"/>
    <lineage>
        <taxon>Bacteria</taxon>
        <taxon>Bacillati</taxon>
        <taxon>Actinomycetota</taxon>
        <taxon>Actinomycetes</taxon>
        <taxon>Propionibacteriales</taxon>
        <taxon>Nocardioidaceae</taxon>
        <taxon>Nocardioides</taxon>
    </lineage>
</organism>
<dbReference type="GO" id="GO:0016747">
    <property type="term" value="F:acyltransferase activity, transferring groups other than amino-acyl groups"/>
    <property type="evidence" value="ECO:0007669"/>
    <property type="project" value="InterPro"/>
</dbReference>
<dbReference type="InterPro" id="IPR013653">
    <property type="entry name" value="GCN5-like_dom"/>
</dbReference>
<dbReference type="EMBL" id="JACGXA010000001">
    <property type="protein sequence ID" value="MBA8804285.1"/>
    <property type="molecule type" value="Genomic_DNA"/>
</dbReference>
<proteinExistence type="predicted"/>
<dbReference type="Pfam" id="PF08445">
    <property type="entry name" value="FR47"/>
    <property type="match status" value="1"/>
</dbReference>
<sequence length="313" mass="33284">MSYPDATADRAGEASPYVVEITDDPTEFLAAAEPHLALDPVLTTVVSTVTHRAARRLAEGAPRPSHPQWWAVVRDEAGEPGDIVGVAMRTAPFAPHPLFLLPMPDGAARALALALVDRGEEVAGANGCLPATRVFADEVSRLTGGEAAIWEHTRLFELGELVEPAPVPGALRPATTADLDLCLAWFTAFAADAAEQAGRTVEDGVGEHVTQEDVLDRIEHHRVWLWEVDGTVVHLTGANPPSFGVARVGPVYTPGEHRGRGYASAAVAAVSRLLLDGGSRVCLFTDQANPTSNKIYQALGYRAVVDMANLAIR</sequence>
<protein>
    <submittedName>
        <fullName evidence="2">GNAT superfamily N-acetyltransferase</fullName>
    </submittedName>
</protein>
<keyword evidence="2" id="KW-0808">Transferase</keyword>
<gene>
    <name evidence="2" type="ORF">FB382_002576</name>
</gene>
<dbReference type="InterPro" id="IPR000182">
    <property type="entry name" value="GNAT_dom"/>
</dbReference>
<comment type="caution">
    <text evidence="2">The sequence shown here is derived from an EMBL/GenBank/DDBJ whole genome shotgun (WGS) entry which is preliminary data.</text>
</comment>
<dbReference type="Proteomes" id="UP000580910">
    <property type="component" value="Unassembled WGS sequence"/>
</dbReference>
<evidence type="ECO:0000313" key="3">
    <source>
        <dbReference type="Proteomes" id="UP000580910"/>
    </source>
</evidence>
<keyword evidence="3" id="KW-1185">Reference proteome</keyword>
<dbReference type="SUPFAM" id="SSF55729">
    <property type="entry name" value="Acyl-CoA N-acyltransferases (Nat)"/>
    <property type="match status" value="1"/>
</dbReference>
<evidence type="ECO:0000313" key="2">
    <source>
        <dbReference type="EMBL" id="MBA8804285.1"/>
    </source>
</evidence>
<dbReference type="PROSITE" id="PS51186">
    <property type="entry name" value="GNAT"/>
    <property type="match status" value="1"/>
</dbReference>
<dbReference type="AlphaFoldDB" id="A0A7W3PA17"/>
<feature type="domain" description="N-acetyltransferase" evidence="1">
    <location>
        <begin position="169"/>
        <end position="313"/>
    </location>
</feature>